<dbReference type="Proteomes" id="UP000186955">
    <property type="component" value="Unassembled WGS sequence"/>
</dbReference>
<comment type="caution">
    <text evidence="2">The sequence shown here is derived from an EMBL/GenBank/DDBJ whole genome shotgun (WGS) entry which is preliminary data.</text>
</comment>
<dbReference type="EMBL" id="MNBE01000183">
    <property type="protein sequence ID" value="OKP12640.1"/>
    <property type="molecule type" value="Genomic_DNA"/>
</dbReference>
<proteinExistence type="predicted"/>
<accession>A0A1Q5UJJ3</accession>
<name>A0A1Q5UJJ3_9EURO</name>
<protein>
    <recommendedName>
        <fullName evidence="4">HNH domain-containing protein</fullName>
    </recommendedName>
</protein>
<evidence type="ECO:0000313" key="3">
    <source>
        <dbReference type="Proteomes" id="UP000186955"/>
    </source>
</evidence>
<keyword evidence="3" id="KW-1185">Reference proteome</keyword>
<sequence length="126" mass="13764">MTLPDRDVMPPPTSPTSFDKSGTLPSAHLSHPAPTPTSRASRAQSEKLDTNSQTFLRRKCKGYQKPISVGLVAQDGDTERGRYKWQQIGLLGDDISKADNAVLLCGTCHTEFDKTTDPGYGFSLRP</sequence>
<reference evidence="2 3" key="1">
    <citation type="submission" date="2016-10" db="EMBL/GenBank/DDBJ databases">
        <title>Genome sequence of the ascomycete fungus Penicillium subrubescens.</title>
        <authorList>
            <person name="De Vries R.P."/>
            <person name="Peng M."/>
            <person name="Dilokpimol A."/>
            <person name="Hilden K."/>
            <person name="Makela M.R."/>
            <person name="Grigoriev I."/>
            <person name="Riley R."/>
            <person name="Granchi Z."/>
        </authorList>
    </citation>
    <scope>NUCLEOTIDE SEQUENCE [LARGE SCALE GENOMIC DNA]</scope>
    <source>
        <strain evidence="2 3">CBS 132785</strain>
    </source>
</reference>
<evidence type="ECO:0000313" key="2">
    <source>
        <dbReference type="EMBL" id="OKP12640.1"/>
    </source>
</evidence>
<feature type="region of interest" description="Disordered" evidence="1">
    <location>
        <begin position="1"/>
        <end position="53"/>
    </location>
</feature>
<dbReference type="AlphaFoldDB" id="A0A1Q5UJJ3"/>
<feature type="compositionally biased region" description="Polar residues" evidence="1">
    <location>
        <begin position="15"/>
        <end position="24"/>
    </location>
</feature>
<dbReference type="OrthoDB" id="3800761at2759"/>
<organism evidence="2 3">
    <name type="scientific">Penicillium subrubescens</name>
    <dbReference type="NCBI Taxonomy" id="1316194"/>
    <lineage>
        <taxon>Eukaryota</taxon>
        <taxon>Fungi</taxon>
        <taxon>Dikarya</taxon>
        <taxon>Ascomycota</taxon>
        <taxon>Pezizomycotina</taxon>
        <taxon>Eurotiomycetes</taxon>
        <taxon>Eurotiomycetidae</taxon>
        <taxon>Eurotiales</taxon>
        <taxon>Aspergillaceae</taxon>
        <taxon>Penicillium</taxon>
    </lineage>
</organism>
<evidence type="ECO:0000256" key="1">
    <source>
        <dbReference type="SAM" id="MobiDB-lite"/>
    </source>
</evidence>
<evidence type="ECO:0008006" key="4">
    <source>
        <dbReference type="Google" id="ProtNLM"/>
    </source>
</evidence>
<gene>
    <name evidence="2" type="ORF">PENSUB_1733</name>
</gene>